<keyword evidence="3" id="KW-1185">Reference proteome</keyword>
<dbReference type="OrthoDB" id="7874348at2"/>
<feature type="chain" id="PRO_5015349728" description="Dihydrodipicolinate reductase" evidence="1">
    <location>
        <begin position="22"/>
        <end position="118"/>
    </location>
</feature>
<dbReference type="RefSeq" id="WP_108827026.1">
    <property type="nucleotide sequence ID" value="NZ_OMOR01000001.1"/>
</dbReference>
<dbReference type="Proteomes" id="UP000244880">
    <property type="component" value="Unassembled WGS sequence"/>
</dbReference>
<keyword evidence="1" id="KW-0732">Signal</keyword>
<sequence length="118" mass="12996">MQKLFATIAVAACASAHTAAADVAKVQDERQFVDLVAGKTLTRPFVKLEVSKDGTISGRGARWDVTGKWAWRDGYFCRDLFWGGDPLGYNCQEVTVREGLVKFTSDKGNGDSAEFRMK</sequence>
<organism evidence="2 3">
    <name type="scientific">Ascidiaceihabitans donghaensis</name>
    <dbReference type="NCBI Taxonomy" id="1510460"/>
    <lineage>
        <taxon>Bacteria</taxon>
        <taxon>Pseudomonadati</taxon>
        <taxon>Pseudomonadota</taxon>
        <taxon>Alphaproteobacteria</taxon>
        <taxon>Rhodobacterales</taxon>
        <taxon>Paracoccaceae</taxon>
        <taxon>Ascidiaceihabitans</taxon>
    </lineage>
</organism>
<protein>
    <recommendedName>
        <fullName evidence="4">Dihydrodipicolinate reductase</fullName>
    </recommendedName>
</protein>
<evidence type="ECO:0008006" key="4">
    <source>
        <dbReference type="Google" id="ProtNLM"/>
    </source>
</evidence>
<evidence type="ECO:0000313" key="3">
    <source>
        <dbReference type="Proteomes" id="UP000244880"/>
    </source>
</evidence>
<feature type="signal peptide" evidence="1">
    <location>
        <begin position="1"/>
        <end position="21"/>
    </location>
</feature>
<accession>A0A2R8B9K9</accession>
<dbReference type="EMBL" id="OMOR01000001">
    <property type="protein sequence ID" value="SPH19717.1"/>
    <property type="molecule type" value="Genomic_DNA"/>
</dbReference>
<proteinExistence type="predicted"/>
<name>A0A2R8B9K9_9RHOB</name>
<dbReference type="AlphaFoldDB" id="A0A2R8B9K9"/>
<gene>
    <name evidence="2" type="ORF">ASD8599_00453</name>
</gene>
<evidence type="ECO:0000256" key="1">
    <source>
        <dbReference type="SAM" id="SignalP"/>
    </source>
</evidence>
<evidence type="ECO:0000313" key="2">
    <source>
        <dbReference type="EMBL" id="SPH19717.1"/>
    </source>
</evidence>
<reference evidence="2 3" key="1">
    <citation type="submission" date="2018-03" db="EMBL/GenBank/DDBJ databases">
        <authorList>
            <person name="Keele B.F."/>
        </authorList>
    </citation>
    <scope>NUCLEOTIDE SEQUENCE [LARGE SCALE GENOMIC DNA]</scope>
    <source>
        <strain evidence="2 3">CECT 8599</strain>
    </source>
</reference>